<evidence type="ECO:0000313" key="5">
    <source>
        <dbReference type="Proteomes" id="UP000784880"/>
    </source>
</evidence>
<protein>
    <submittedName>
        <fullName evidence="4">Class I SAM-dependent methyltransferase</fullName>
    </submittedName>
</protein>
<dbReference type="CDD" id="cd02440">
    <property type="entry name" value="AdoMet_MTases"/>
    <property type="match status" value="1"/>
</dbReference>
<name>A0ABS6JAV9_9BACI</name>
<dbReference type="InterPro" id="IPR046977">
    <property type="entry name" value="RsmC/RlmG"/>
</dbReference>
<dbReference type="Pfam" id="PF05175">
    <property type="entry name" value="MTS"/>
    <property type="match status" value="1"/>
</dbReference>
<dbReference type="PANTHER" id="PTHR47816">
    <property type="entry name" value="RIBOSOMAL RNA SMALL SUBUNIT METHYLTRANSFERASE C"/>
    <property type="match status" value="1"/>
</dbReference>
<evidence type="ECO:0000256" key="1">
    <source>
        <dbReference type="ARBA" id="ARBA00022603"/>
    </source>
</evidence>
<organism evidence="4 5">
    <name type="scientific">Evansella tamaricis</name>
    <dbReference type="NCBI Taxonomy" id="2069301"/>
    <lineage>
        <taxon>Bacteria</taxon>
        <taxon>Bacillati</taxon>
        <taxon>Bacillota</taxon>
        <taxon>Bacilli</taxon>
        <taxon>Bacillales</taxon>
        <taxon>Bacillaceae</taxon>
        <taxon>Evansella</taxon>
    </lineage>
</organism>
<comment type="caution">
    <text evidence="4">The sequence shown here is derived from an EMBL/GenBank/DDBJ whole genome shotgun (WGS) entry which is preliminary data.</text>
</comment>
<dbReference type="RefSeq" id="WP_217064711.1">
    <property type="nucleotide sequence ID" value="NZ_JAHQCS010000048.1"/>
</dbReference>
<dbReference type="PANTHER" id="PTHR47816:SF4">
    <property type="entry name" value="RIBOSOMAL RNA SMALL SUBUNIT METHYLTRANSFERASE C"/>
    <property type="match status" value="1"/>
</dbReference>
<keyword evidence="5" id="KW-1185">Reference proteome</keyword>
<proteinExistence type="predicted"/>
<dbReference type="GO" id="GO:0008168">
    <property type="term" value="F:methyltransferase activity"/>
    <property type="evidence" value="ECO:0007669"/>
    <property type="project" value="UniProtKB-KW"/>
</dbReference>
<dbReference type="Proteomes" id="UP000784880">
    <property type="component" value="Unassembled WGS sequence"/>
</dbReference>
<evidence type="ECO:0000256" key="2">
    <source>
        <dbReference type="ARBA" id="ARBA00022679"/>
    </source>
</evidence>
<evidence type="ECO:0000259" key="3">
    <source>
        <dbReference type="Pfam" id="PF05175"/>
    </source>
</evidence>
<accession>A0ABS6JAV9</accession>
<gene>
    <name evidence="4" type="ORF">KS419_03565</name>
</gene>
<dbReference type="InterPro" id="IPR007848">
    <property type="entry name" value="Small_mtfrase_dom"/>
</dbReference>
<reference evidence="4 5" key="1">
    <citation type="submission" date="2021-06" db="EMBL/GenBank/DDBJ databases">
        <title>Bacillus sp. RD4P76, an endophyte from a halophyte.</title>
        <authorList>
            <person name="Sun J.-Q."/>
        </authorList>
    </citation>
    <scope>NUCLEOTIDE SEQUENCE [LARGE SCALE GENOMIC DNA]</scope>
    <source>
        <strain evidence="4 5">CGMCC 1.15917</strain>
    </source>
</reference>
<sequence>MGDHYYTEKPNVESKRERITETIAGETLQFYVDRGVFSKAGLDFGTRLLLESFEPPTLTGSYLDVGCGWGPIGITLAKLNPGLEIYMVDINKRAVELSIENGKMNGVKNINVFQNNLLSGFTEKFAVVLTNPPIRAGKEIVFRLYEQAAASLLTNGELWVVIQKKQGAPSTITKLVELNLEVDVVKKSKGYFIIRGKNR</sequence>
<keyword evidence="1 4" id="KW-0489">Methyltransferase</keyword>
<evidence type="ECO:0000313" key="4">
    <source>
        <dbReference type="EMBL" id="MBU9710818.1"/>
    </source>
</evidence>
<keyword evidence="2" id="KW-0808">Transferase</keyword>
<feature type="domain" description="Methyltransferase small" evidence="3">
    <location>
        <begin position="28"/>
        <end position="194"/>
    </location>
</feature>
<dbReference type="EMBL" id="JAHQCS010000048">
    <property type="protein sequence ID" value="MBU9710818.1"/>
    <property type="molecule type" value="Genomic_DNA"/>
</dbReference>
<dbReference type="GO" id="GO:0032259">
    <property type="term" value="P:methylation"/>
    <property type="evidence" value="ECO:0007669"/>
    <property type="project" value="UniProtKB-KW"/>
</dbReference>